<feature type="domain" description="Cyclin-like" evidence="7">
    <location>
        <begin position="100"/>
        <end position="188"/>
    </location>
</feature>
<dbReference type="GO" id="GO:0051301">
    <property type="term" value="P:cell division"/>
    <property type="evidence" value="ECO:0007669"/>
    <property type="project" value="UniProtKB-KW"/>
</dbReference>
<dbReference type="Proteomes" id="UP000685013">
    <property type="component" value="Chromosome 16"/>
</dbReference>
<name>A0AAV6M8E7_9ROSI</name>
<evidence type="ECO:0000259" key="8">
    <source>
        <dbReference type="SMART" id="SM01332"/>
    </source>
</evidence>
<dbReference type="PROSITE" id="PS00292">
    <property type="entry name" value="CYCLINS"/>
    <property type="match status" value="1"/>
</dbReference>
<organism evidence="9 10">
    <name type="scientific">Cucurbita argyrosperma subsp. sororia</name>
    <dbReference type="NCBI Taxonomy" id="37648"/>
    <lineage>
        <taxon>Eukaryota</taxon>
        <taxon>Viridiplantae</taxon>
        <taxon>Streptophyta</taxon>
        <taxon>Embryophyta</taxon>
        <taxon>Tracheophyta</taxon>
        <taxon>Spermatophyta</taxon>
        <taxon>Magnoliopsida</taxon>
        <taxon>eudicotyledons</taxon>
        <taxon>Gunneridae</taxon>
        <taxon>Pentapetalae</taxon>
        <taxon>rosids</taxon>
        <taxon>fabids</taxon>
        <taxon>Cucurbitales</taxon>
        <taxon>Cucurbitaceae</taxon>
        <taxon>Cucurbiteae</taxon>
        <taxon>Cucurbita</taxon>
    </lineage>
</organism>
<comment type="caution">
    <text evidence="9">The sequence shown here is derived from an EMBL/GenBank/DDBJ whole genome shotgun (WGS) entry which is preliminary data.</text>
</comment>
<dbReference type="GO" id="GO:0048316">
    <property type="term" value="P:seed development"/>
    <property type="evidence" value="ECO:0007669"/>
    <property type="project" value="UniProtKB-ARBA"/>
</dbReference>
<dbReference type="SMART" id="SM01332">
    <property type="entry name" value="Cyclin_C"/>
    <property type="match status" value="1"/>
</dbReference>
<evidence type="ECO:0000256" key="5">
    <source>
        <dbReference type="RuleBase" id="RU000383"/>
    </source>
</evidence>
<dbReference type="InterPro" id="IPR048258">
    <property type="entry name" value="Cyclins_cyclin-box"/>
</dbReference>
<dbReference type="FunFam" id="1.10.472.10:FF:000074">
    <property type="entry name" value="D3-type cyclin"/>
    <property type="match status" value="1"/>
</dbReference>
<dbReference type="InterPro" id="IPR006671">
    <property type="entry name" value="Cyclin_N"/>
</dbReference>
<evidence type="ECO:0000256" key="1">
    <source>
        <dbReference type="ARBA" id="ARBA00009065"/>
    </source>
</evidence>
<evidence type="ECO:0000313" key="10">
    <source>
        <dbReference type="Proteomes" id="UP000685013"/>
    </source>
</evidence>
<sequence length="378" mass="43037">MAIHRYEQADDEGQTHLFPLDSLFCEEKWGEEEEDKAEVEHTHQTHLFSLGFLEEDLSGEDERLLSMLSKETEQLKQSNLELEVLLKDPSVSAARSSAVEWMLKVQSHYGFSTLTAILAVAYFDRFLLSLHFKSDKPWMSQLVAVTCLSLASKVEEIEVPLLLDLQVEDAKYVFEAKTIQRMELLVLSTLQWRMHLVTPYSFLDHIVRRLGLKSNLHLEFFRRSEHLLISQLSDSRFVGYLPSILATATMMGVIDQIEPHMSLERRDQLLGVLKIDKEKVQCCYNLVKEHSKAYGNGNGIYHPNTPHKRKHEQQAPDSPSGVIDAGFTSDSSDDSWALKAASVCSSPEPSFKKSKTEEPKMKFHSLNRPFLDIVGSPS</sequence>
<evidence type="ECO:0000256" key="4">
    <source>
        <dbReference type="ARBA" id="ARBA00023306"/>
    </source>
</evidence>
<keyword evidence="2" id="KW-0132">Cell division</keyword>
<keyword evidence="3 5" id="KW-0195">Cyclin</keyword>
<proteinExistence type="inferred from homology"/>
<evidence type="ECO:0000256" key="3">
    <source>
        <dbReference type="ARBA" id="ARBA00023127"/>
    </source>
</evidence>
<dbReference type="PANTHER" id="PTHR10177">
    <property type="entry name" value="CYCLINS"/>
    <property type="match status" value="1"/>
</dbReference>
<protein>
    <submittedName>
        <fullName evidence="9">Cyclin-D3-2</fullName>
    </submittedName>
</protein>
<evidence type="ECO:0000256" key="6">
    <source>
        <dbReference type="SAM" id="MobiDB-lite"/>
    </source>
</evidence>
<accession>A0AAV6M8E7</accession>
<dbReference type="EMBL" id="JAGKQH010000016">
    <property type="protein sequence ID" value="KAG6576941.1"/>
    <property type="molecule type" value="Genomic_DNA"/>
</dbReference>
<dbReference type="Pfam" id="PF02984">
    <property type="entry name" value="Cyclin_C"/>
    <property type="match status" value="1"/>
</dbReference>
<dbReference type="CDD" id="cd20544">
    <property type="entry name" value="CYCLIN_AtCycD-like_rpt2"/>
    <property type="match status" value="1"/>
</dbReference>
<reference evidence="9 10" key="1">
    <citation type="journal article" date="2021" name="Hortic Res">
        <title>The domestication of Cucurbita argyrosperma as revealed by the genome of its wild relative.</title>
        <authorList>
            <person name="Barrera-Redondo J."/>
            <person name="Sanchez-de la Vega G."/>
            <person name="Aguirre-Liguori J.A."/>
            <person name="Castellanos-Morales G."/>
            <person name="Gutierrez-Guerrero Y.T."/>
            <person name="Aguirre-Dugua X."/>
            <person name="Aguirre-Planter E."/>
            <person name="Tenaillon M.I."/>
            <person name="Lira-Saade R."/>
            <person name="Eguiarte L.E."/>
        </authorList>
    </citation>
    <scope>NUCLEOTIDE SEQUENCE [LARGE SCALE GENOMIC DNA]</scope>
    <source>
        <strain evidence="9">JBR-2021</strain>
    </source>
</reference>
<evidence type="ECO:0000313" key="9">
    <source>
        <dbReference type="EMBL" id="KAG6576941.1"/>
    </source>
</evidence>
<dbReference type="Pfam" id="PF00134">
    <property type="entry name" value="Cyclin_N"/>
    <property type="match status" value="1"/>
</dbReference>
<feature type="non-terminal residue" evidence="9">
    <location>
        <position position="1"/>
    </location>
</feature>
<gene>
    <name evidence="9" type="primary">CYCD3-2</name>
    <name evidence="9" type="ORF">SDJN03_24515</name>
</gene>
<dbReference type="AlphaFoldDB" id="A0AAV6M8E7"/>
<dbReference type="InterPro" id="IPR039361">
    <property type="entry name" value="Cyclin"/>
</dbReference>
<dbReference type="SMART" id="SM00385">
    <property type="entry name" value="CYCLIN"/>
    <property type="match status" value="1"/>
</dbReference>
<dbReference type="CDD" id="cd20543">
    <property type="entry name" value="CYCLIN_AtCycD-like_rpt1"/>
    <property type="match status" value="1"/>
</dbReference>
<comment type="similarity">
    <text evidence="1">Belongs to the cyclin family. Cyclin D subfamily.</text>
</comment>
<dbReference type="FunFam" id="1.10.472.10:FF:000070">
    <property type="entry name" value="CYCLIN D32"/>
    <property type="match status" value="1"/>
</dbReference>
<dbReference type="GO" id="GO:0010444">
    <property type="term" value="P:guard mother cell differentiation"/>
    <property type="evidence" value="ECO:0007669"/>
    <property type="project" value="UniProtKB-ARBA"/>
</dbReference>
<keyword evidence="10" id="KW-1185">Reference proteome</keyword>
<dbReference type="InterPro" id="IPR013763">
    <property type="entry name" value="Cyclin-like_dom"/>
</dbReference>
<feature type="domain" description="Cyclin C-terminal" evidence="8">
    <location>
        <begin position="197"/>
        <end position="316"/>
    </location>
</feature>
<dbReference type="InterPro" id="IPR004367">
    <property type="entry name" value="Cyclin_C-dom"/>
</dbReference>
<keyword evidence="4" id="KW-0131">Cell cycle</keyword>
<feature type="region of interest" description="Disordered" evidence="6">
    <location>
        <begin position="296"/>
        <end position="333"/>
    </location>
</feature>
<evidence type="ECO:0000256" key="2">
    <source>
        <dbReference type="ARBA" id="ARBA00022618"/>
    </source>
</evidence>
<evidence type="ECO:0000259" key="7">
    <source>
        <dbReference type="SMART" id="SM00385"/>
    </source>
</evidence>